<feature type="domain" description="C2H2-type" evidence="3">
    <location>
        <begin position="225"/>
        <end position="253"/>
    </location>
</feature>
<dbReference type="OrthoDB" id="654211at2759"/>
<proteinExistence type="predicted"/>
<keyword evidence="1" id="KW-0863">Zinc-finger</keyword>
<dbReference type="InterPro" id="IPR013087">
    <property type="entry name" value="Znf_C2H2_type"/>
</dbReference>
<evidence type="ECO:0000313" key="5">
    <source>
        <dbReference type="Proteomes" id="UP000191285"/>
    </source>
</evidence>
<keyword evidence="1" id="KW-0479">Metal-binding</keyword>
<evidence type="ECO:0000256" key="1">
    <source>
        <dbReference type="PROSITE-ProRule" id="PRU00042"/>
    </source>
</evidence>
<dbReference type="EMBL" id="MLKD01000004">
    <property type="protein sequence ID" value="OQE27576.1"/>
    <property type="molecule type" value="Genomic_DNA"/>
</dbReference>
<dbReference type="SUPFAM" id="SSF57667">
    <property type="entry name" value="beta-beta-alpha zinc fingers"/>
    <property type="match status" value="1"/>
</dbReference>
<evidence type="ECO:0000256" key="2">
    <source>
        <dbReference type="SAM" id="MobiDB-lite"/>
    </source>
</evidence>
<evidence type="ECO:0000259" key="3">
    <source>
        <dbReference type="PROSITE" id="PS50157"/>
    </source>
</evidence>
<evidence type="ECO:0000313" key="4">
    <source>
        <dbReference type="EMBL" id="OQE27576.1"/>
    </source>
</evidence>
<feature type="region of interest" description="Disordered" evidence="2">
    <location>
        <begin position="1"/>
        <end position="43"/>
    </location>
</feature>
<comment type="caution">
    <text evidence="4">The sequence shown here is derived from an EMBL/GenBank/DDBJ whole genome shotgun (WGS) entry which is preliminary data.</text>
</comment>
<dbReference type="PROSITE" id="PS50157">
    <property type="entry name" value="ZINC_FINGER_C2H2_2"/>
    <property type="match status" value="2"/>
</dbReference>
<feature type="compositionally biased region" description="Polar residues" evidence="2">
    <location>
        <begin position="158"/>
        <end position="174"/>
    </location>
</feature>
<dbReference type="InterPro" id="IPR036236">
    <property type="entry name" value="Znf_C2H2_sf"/>
</dbReference>
<dbReference type="Gene3D" id="3.30.160.60">
    <property type="entry name" value="Classic Zinc Finger"/>
    <property type="match status" value="1"/>
</dbReference>
<dbReference type="PROSITE" id="PS00028">
    <property type="entry name" value="ZINC_FINGER_C2H2_1"/>
    <property type="match status" value="1"/>
</dbReference>
<name>A0A1V6TN47_9EURO</name>
<feature type="region of interest" description="Disordered" evidence="2">
    <location>
        <begin position="141"/>
        <end position="196"/>
    </location>
</feature>
<dbReference type="SMART" id="SM00355">
    <property type="entry name" value="ZnF_C2H2"/>
    <property type="match status" value="2"/>
</dbReference>
<organism evidence="4 5">
    <name type="scientific">Penicillium steckii</name>
    <dbReference type="NCBI Taxonomy" id="303698"/>
    <lineage>
        <taxon>Eukaryota</taxon>
        <taxon>Fungi</taxon>
        <taxon>Dikarya</taxon>
        <taxon>Ascomycota</taxon>
        <taxon>Pezizomycotina</taxon>
        <taxon>Eurotiomycetes</taxon>
        <taxon>Eurotiomycetidae</taxon>
        <taxon>Eurotiales</taxon>
        <taxon>Aspergillaceae</taxon>
        <taxon>Penicillium</taxon>
    </lineage>
</organism>
<gene>
    <name evidence="4" type="ORF">PENSTE_c004G05794</name>
</gene>
<reference evidence="5" key="1">
    <citation type="journal article" date="2017" name="Nat. Microbiol.">
        <title>Global analysis of biosynthetic gene clusters reveals vast potential of secondary metabolite production in Penicillium species.</title>
        <authorList>
            <person name="Nielsen J.C."/>
            <person name="Grijseels S."/>
            <person name="Prigent S."/>
            <person name="Ji B."/>
            <person name="Dainat J."/>
            <person name="Nielsen K.F."/>
            <person name="Frisvad J.C."/>
            <person name="Workman M."/>
            <person name="Nielsen J."/>
        </authorList>
    </citation>
    <scope>NUCLEOTIDE SEQUENCE [LARGE SCALE GENOMIC DNA]</scope>
    <source>
        <strain evidence="5">IBT 24891</strain>
    </source>
</reference>
<accession>A0A1V6TN47</accession>
<keyword evidence="5" id="KW-1185">Reference proteome</keyword>
<dbReference type="Proteomes" id="UP000191285">
    <property type="component" value="Unassembled WGS sequence"/>
</dbReference>
<feature type="compositionally biased region" description="Low complexity" evidence="2">
    <location>
        <begin position="183"/>
        <end position="194"/>
    </location>
</feature>
<dbReference type="GO" id="GO:0008270">
    <property type="term" value="F:zinc ion binding"/>
    <property type="evidence" value="ECO:0007669"/>
    <property type="project" value="UniProtKB-KW"/>
</dbReference>
<dbReference type="AlphaFoldDB" id="A0A1V6TN47"/>
<sequence length="264" mass="28945">MLPMPGTANQSSTPHPRSRGSSYRSTNAPMASPNPSDNPVPVAYRPFPGQNGFCMMGVDQFGHWIPGHQLSWSQFLSIIASSSADGQLFNAQYPTGNGTAANPTMGSSNLISDETRASYSEAQMSFDGRVDTQFLRQHDPGMLSAGGLQGPASVLTPGRSTLPSNSPAPSNVYQSRPRAMRASSNQSSRPPSSRCLWDRNCDEEFSSEQALLRHLQEQHVSPRRYHCPVCPNRYNRAHKLRQHLNRAHPSDPLAFTNDPITPFP</sequence>
<keyword evidence="1" id="KW-0862">Zinc</keyword>
<protein>
    <recommendedName>
        <fullName evidence="3">C2H2-type domain-containing protein</fullName>
    </recommendedName>
</protein>
<feature type="compositionally biased region" description="Polar residues" evidence="2">
    <location>
        <begin position="7"/>
        <end position="37"/>
    </location>
</feature>
<feature type="domain" description="C2H2-type" evidence="3">
    <location>
        <begin position="193"/>
        <end position="224"/>
    </location>
</feature>